<feature type="region of interest" description="V4" evidence="32">
    <location>
        <begin position="374"/>
        <end position="407"/>
    </location>
</feature>
<feature type="disulfide bond" evidence="32">
    <location>
        <begin position="587"/>
        <end position="593"/>
    </location>
</feature>
<comment type="subcellular location">
    <molecule>Surface protein gp120</molecule>
    <subcellularLocation>
        <location evidence="32">Virion membrane</location>
        <topology evidence="32">Peripheral membrane protein</topology>
    </subcellularLocation>
    <subcellularLocation>
        <location evidence="32">Host cell membrane</location>
        <topology evidence="32">Peripheral membrane protein</topology>
    </subcellularLocation>
    <subcellularLocation>
        <location evidence="32">Host endosome membrane</location>
        <topology evidence="32">Single-pass type I membrane protein</topology>
    </subcellularLocation>
    <text evidence="32">The surface protein is not anchored to the viral envelope, but associates with the extravirion surface through its binding to TM. It is probably concentrated at the site of budding and incorporated into the virions possibly by contacts between the cytoplasmic tail of Env and the N-terminus of Gag.</text>
</comment>
<feature type="chain" id="PRO_5023278656" description="Envelope glycoprotein gp160" evidence="32">
    <location>
        <begin position="31"/>
        <end position="845"/>
    </location>
</feature>
<comment type="domain">
    <text evidence="32 33">The 17 amino acids long immunosuppressive region is present in many retroviral envelope proteins. Synthetic peptides derived from this relatively conserved sequence inhibit immune function in vitro and in vivo.</text>
</comment>
<keyword evidence="12 32" id="KW-1162">Viral penetration into host cytoplasm</keyword>
<comment type="function">
    <text evidence="32">Envelope glycoprotein gp160: Oligomerizes in the host endoplasmic reticulum into predominantly trimers. In a second time, gp160 transits in the host Golgi, where glycosylation is completed. The precursor is then proteolytically cleaved in the trans-Golgi and thereby activated by cellular furin or furin-like proteases to produce gp120 and gp41.</text>
</comment>
<keyword evidence="26 32" id="KW-0564">Palmitate</keyword>
<comment type="domain">
    <text evidence="32">The CD4-binding region is targeted by the antibody b12.</text>
</comment>
<feature type="region of interest" description="CD4-binding loop" evidence="32">
    <location>
        <begin position="353"/>
        <end position="363"/>
    </location>
</feature>
<organism evidence="37">
    <name type="scientific">Human immunodeficiency virus type 1</name>
    <name type="common">HIV-1</name>
    <dbReference type="NCBI Taxonomy" id="11676"/>
    <lineage>
        <taxon>Viruses</taxon>
        <taxon>Riboviria</taxon>
        <taxon>Pararnavirae</taxon>
        <taxon>Artverviricota</taxon>
        <taxon>Revtraviricetes</taxon>
        <taxon>Ortervirales</taxon>
        <taxon>Retroviridae</taxon>
        <taxon>Orthoretrovirinae</taxon>
        <taxon>Lentivirus</taxon>
        <taxon>Lentivirus humimdef1</taxon>
    </lineage>
</organism>
<feature type="region of interest" description="MPER; binding to GalCer" evidence="32">
    <location>
        <begin position="651"/>
        <end position="672"/>
    </location>
</feature>
<dbReference type="GO" id="GO:0019082">
    <property type="term" value="P:viral protein processing"/>
    <property type="evidence" value="ECO:0007669"/>
    <property type="project" value="UniProtKB-UniRule"/>
</dbReference>
<comment type="similarity">
    <text evidence="32">Belongs to the HIV-1 env protein family.</text>
</comment>
<evidence type="ECO:0000256" key="20">
    <source>
        <dbReference type="ARBA" id="ARBA00022879"/>
    </source>
</evidence>
<dbReference type="FunFam" id="1.10.287.210:FF:000001">
    <property type="entry name" value="Envelope glycoprotein gp160"/>
    <property type="match status" value="1"/>
</dbReference>
<evidence type="ECO:0000256" key="10">
    <source>
        <dbReference type="ARBA" id="ARBA00022570"/>
    </source>
</evidence>
<keyword evidence="28 32" id="KW-0325">Glycoprotein</keyword>
<feature type="coiled-coil region" evidence="32">
    <location>
        <begin position="622"/>
        <end position="656"/>
    </location>
</feature>
<comment type="caution">
    <text evidence="32 33">Lacks conserved residue(s) required for the propagation of feature annotation.</text>
</comment>
<keyword evidence="24 32" id="KW-0175">Coiled coil</keyword>
<evidence type="ECO:0000256" key="14">
    <source>
        <dbReference type="ARBA" id="ARBA00022692"/>
    </source>
</evidence>
<dbReference type="HAMAP" id="MF_04083">
    <property type="entry name" value="HIV_ENV"/>
    <property type="match status" value="1"/>
</dbReference>
<dbReference type="SUPFAM" id="SSF56502">
    <property type="entry name" value="gp120 core"/>
    <property type="match status" value="2"/>
</dbReference>
<dbReference type="GO" id="GO:0039654">
    <property type="term" value="P:fusion of virus membrane with host endosome membrane"/>
    <property type="evidence" value="ECO:0007669"/>
    <property type="project" value="UniProtKB-UniRule"/>
</dbReference>
<evidence type="ECO:0000256" key="3">
    <source>
        <dbReference type="ARBA" id="ARBA00004505"/>
    </source>
</evidence>
<evidence type="ECO:0000256" key="31">
    <source>
        <dbReference type="ARBA" id="ARBA00023296"/>
    </source>
</evidence>
<keyword evidence="27 32" id="KW-1015">Disulfide bond</keyword>
<dbReference type="CDD" id="cd09909">
    <property type="entry name" value="HIV-1-like_HR1-HR2"/>
    <property type="match status" value="1"/>
</dbReference>
<evidence type="ECO:0000256" key="25">
    <source>
        <dbReference type="ARBA" id="ARBA00023136"/>
    </source>
</evidence>
<evidence type="ECO:0000256" key="8">
    <source>
        <dbReference type="ARBA" id="ARBA00022510"/>
    </source>
</evidence>
<evidence type="ECO:0000256" key="11">
    <source>
        <dbReference type="ARBA" id="ARBA00022581"/>
    </source>
</evidence>
<evidence type="ECO:0000256" key="33">
    <source>
        <dbReference type="RuleBase" id="RU363095"/>
    </source>
</evidence>
<feature type="transmembrane region" description="Helical" evidence="33">
    <location>
        <begin position="667"/>
        <end position="694"/>
    </location>
</feature>
<dbReference type="Pfam" id="PF00516">
    <property type="entry name" value="GP120"/>
    <property type="match status" value="2"/>
</dbReference>
<dbReference type="GO" id="GO:0055036">
    <property type="term" value="C:virion membrane"/>
    <property type="evidence" value="ECO:0007669"/>
    <property type="project" value="UniProtKB-SubCell"/>
</dbReference>
<feature type="disulfide bond" evidence="32">
    <location>
        <begin position="52"/>
        <end position="72"/>
    </location>
</feature>
<dbReference type="Gene3D" id="1.20.5.490">
    <property type="entry name" value="Single helix bin"/>
    <property type="match status" value="1"/>
</dbReference>
<evidence type="ECO:0000256" key="21">
    <source>
        <dbReference type="ARBA" id="ARBA00022890"/>
    </source>
</evidence>
<keyword evidence="31 32" id="KW-1160">Virus entry into host cell</keyword>
<organismHost>
    <name type="scientific">Homo sapiens</name>
    <name type="common">Human</name>
    <dbReference type="NCBI Taxonomy" id="9606"/>
</organismHost>
<evidence type="ECO:0000256" key="27">
    <source>
        <dbReference type="ARBA" id="ARBA00023157"/>
    </source>
</evidence>
<keyword evidence="30 32" id="KW-0449">Lipoprotein</keyword>
<evidence type="ECO:0000256" key="32">
    <source>
        <dbReference type="HAMAP-Rule" id="MF_04083"/>
    </source>
</evidence>
<evidence type="ECO:0000256" key="26">
    <source>
        <dbReference type="ARBA" id="ARBA00023139"/>
    </source>
</evidence>
<comment type="miscellaneous">
    <text evidence="32">HIV-1 lineages are divided in three main groups, M (for Major), O (for Outlier), and N (for New, or Non-M, Non-O). The vast majority of strains found worldwide belong to the group M. Group O seems to be endemic to and largely confined to Cameroon and neighboring countries in West Central Africa, where these viruses represent a small minority of HIV-1 strains. The group N is represented by a limited number of isolates from Cameroonian persons. The group M is further subdivided in 9 clades or subtypes (A to D, F to H, J and K).</text>
</comment>
<dbReference type="FunFam" id="2.170.40.20:FF:000002">
    <property type="entry name" value="Envelope glycoprotein gp160"/>
    <property type="match status" value="1"/>
</dbReference>
<feature type="chain" id="PRO_5023278655" description="Transmembrane protein gp41" evidence="32">
    <location>
        <begin position="501"/>
        <end position="845"/>
    </location>
</feature>
<feature type="disulfide bond" evidence="32">
    <location>
        <begin position="367"/>
        <end position="434"/>
    </location>
</feature>
<evidence type="ECO:0000256" key="19">
    <source>
        <dbReference type="ARBA" id="ARBA00022870"/>
    </source>
</evidence>
<keyword evidence="29 32" id="KW-0899">Viral immunoevasion</keyword>
<comment type="subcellular location">
    <molecule>Transmembrane protein gp41</molecule>
    <subcellularLocation>
        <location evidence="32">Virion membrane</location>
        <topology evidence="32">Single-pass type I membrane protein</topology>
    </subcellularLocation>
    <subcellularLocation>
        <location evidence="32">Host cell membrane</location>
        <topology evidence="32">Single-pass type I membrane protein</topology>
    </subcellularLocation>
    <subcellularLocation>
        <location evidence="32">Host endosome membrane</location>
        <topology evidence="32">Single-pass type I membrane protein</topology>
    </subcellularLocation>
    <text evidence="32">It is probably concentrated at the site of budding and incorporated into the virions possibly by contacts between the cytoplasmic tail of Env and the N-terminus of Gag.</text>
</comment>
<dbReference type="InterPro" id="IPR037527">
    <property type="entry name" value="Gp160"/>
</dbReference>
<dbReference type="GO" id="GO:1903908">
    <property type="term" value="P:positive regulation of plasma membrane raft polarization"/>
    <property type="evidence" value="ECO:0007669"/>
    <property type="project" value="UniProtKB-UniRule"/>
</dbReference>
<dbReference type="FunFam" id="1.20.5.490:FF:000001">
    <property type="entry name" value="Envelope glycoprotein gp160"/>
    <property type="match status" value="1"/>
</dbReference>
<feature type="region of interest" description="Fusion peptide" evidence="32">
    <location>
        <begin position="501"/>
        <end position="521"/>
    </location>
</feature>
<evidence type="ECO:0000256" key="13">
    <source>
        <dbReference type="ARBA" id="ARBA00022685"/>
    </source>
</evidence>
<dbReference type="GO" id="GO:0020002">
    <property type="term" value="C:host cell plasma membrane"/>
    <property type="evidence" value="ECO:0007669"/>
    <property type="project" value="UniProtKB-SubCell"/>
</dbReference>
<evidence type="ECO:0000256" key="28">
    <source>
        <dbReference type="ARBA" id="ARBA00023180"/>
    </source>
</evidence>
<keyword evidence="18 32" id="KW-0946">Virion</keyword>
<name>A0A160I5U0_HV1</name>
<evidence type="ECO:0000256" key="23">
    <source>
        <dbReference type="ARBA" id="ARBA00023046"/>
    </source>
</evidence>
<feature type="compositionally biased region" description="Basic and acidic residues" evidence="34">
    <location>
        <begin position="715"/>
        <end position="732"/>
    </location>
</feature>
<sequence length="845" mass="95811">MRVKGIRRNYQHWWKWGTMLLGILMICSAEQLWVTVYYGVPVWKEATTTLFCASDAKAYDTEVHNVWATHACVPTDPSPQEVILENVTEDFNMWKNNMVEQMHEDIKSLWDQSLRPCVKLTPLCVTLNCQDTTSNATINGEREVMKNCSFNVTTGIRDRMQKEKALFYELDVVPIDNSNTSYRLISCNTSVITQACPKVSFDPIPIHYCAPAGFAILTCKDKKFNGTGTCKNVSSVQCTHGIRPVVSTQLLLNGSLAEEEVVIRSENISDNAKTIIVQLNQSVVINCIRPNNNTRKSIHIGPGQAFYATGDIIGDIRQAHCNLSRARWNDTLKQVVEKLREQFGNKIITFNTSAGGDPEIVMHSFNCGGEFFYCNTTALFNSTWNSTWNGTTETSGTEENGNITLPCRIKQIINMWQTVGKAMYAPPIRGQIRCSSNITGLLLTRDGGSSTNGTEIFRPGGGDMRDNWRSELYKYKVVKIEPLGVAPTKAKRRVVQREKRAVGLGALFLGFLGAAGSTMGAASLTLTVQARQLLSGIVQQQNNLLRAIEAQQHLLQLTVWGIKQLQARLLAVERYLKDQQLLGIWGCSGKHICTTTVPWNNSWSNKSLESIWDNMTWMEWDREINNYTTLIYTLLEESQTQQEKNEKELLELDKWASLWNWFDITKWLWYIKIFIMIVGGLIGLRIVFAVLSIVNRVRQGYSPLSFQILLPAPRGPDRPEGTEEEGGEKGRGRSERLVTGFLALIWDDLRSLCLFSYHRLRDLLLIVTRIVELLGRRGWEALKYWWNLLQYWGQEIKNSAVSLLNATAIAVAEGTDRVIELIQRIFRAILHIPRRIRQGLERALQ</sequence>
<dbReference type="GO" id="GO:0016020">
    <property type="term" value="C:membrane"/>
    <property type="evidence" value="ECO:0007669"/>
    <property type="project" value="UniProtKB-UniRule"/>
</dbReference>
<evidence type="ECO:0000256" key="24">
    <source>
        <dbReference type="ARBA" id="ARBA00023054"/>
    </source>
</evidence>
<dbReference type="GO" id="GO:0019064">
    <property type="term" value="P:fusion of virus membrane with host plasma membrane"/>
    <property type="evidence" value="ECO:0007669"/>
    <property type="project" value="UniProtKB-UniRule"/>
</dbReference>
<comment type="function">
    <text evidence="32">Transmembrane protein gp41: Acts as a class I viral fusion protein. Under the current model, the protein has at least 3 conformational states: pre-fusion native state, pre-hairpin intermediate state, and post-fusion hairpin state. During fusion of viral and target intracellular membranes, the coiled coil regions (heptad repeats) assume a trimer-of-hairpins structure, positioning the fusion peptide in close proximity to the C-terminal region of the ectodomain. The formation of this structure appears to drive apposition and subsequent fusion of viral and target cell membranes. Complete fusion occurs in host cell endosomes and is dynamin-dependent, however some lipid transfer might occur at the plasma membrane. The virus undergoes clathrin-dependent internalization long before endosomal fusion, thus minimizing the surface exposure of conserved viral epitopes during fusion and reducing the efficacy of inhibitors targeting these epitopes. Membranes fusion leads to delivery of the nucleocapsid into the cytoplasm.</text>
</comment>
<dbReference type="InterPro" id="IPR036377">
    <property type="entry name" value="Gp120_core_sf"/>
</dbReference>
<accession>A0A160I5U0</accession>
<comment type="PTM">
    <text evidence="32">Palmitoylation of the transmembrane protein and of Env polyprotein (prior to its proteolytic cleavage) is essential for their association with host cell membrane lipid rafts. Palmitoylation is therefore required for envelope trafficking to classical lipid rafts, but not for viral replication.</text>
</comment>
<dbReference type="GO" id="GO:0052031">
    <property type="term" value="P:symbiont-mediated perturbation of host defense response"/>
    <property type="evidence" value="ECO:0007669"/>
    <property type="project" value="UniProtKB-UniRule"/>
</dbReference>
<dbReference type="EMBL" id="KX028341">
    <property type="protein sequence ID" value="ANC61086.1"/>
    <property type="molecule type" value="Genomic_RNA"/>
</dbReference>
<evidence type="ECO:0000256" key="18">
    <source>
        <dbReference type="ARBA" id="ARBA00022844"/>
    </source>
</evidence>
<evidence type="ECO:0000313" key="37">
    <source>
        <dbReference type="EMBL" id="ANC61086.1"/>
    </source>
</evidence>
<dbReference type="InterPro" id="IPR000777">
    <property type="entry name" value="HIV1_Gp120"/>
</dbReference>
<evidence type="ECO:0000256" key="6">
    <source>
        <dbReference type="ARBA" id="ARBA00004650"/>
    </source>
</evidence>
<feature type="short sequence motif" description="YXXL motif; contains endocytosis signal" evidence="32">
    <location>
        <begin position="701"/>
        <end position="704"/>
    </location>
</feature>
<comment type="PTM">
    <text evidence="32">Highly glycosylated by host. The high number of glycan on the protein is reffered to as 'glycan shield' because it contributes to hide protein sequence from adaptive immune system.</text>
</comment>
<keyword evidence="10 32" id="KW-1165">Clathrin-mediated endocytosis of virus by host</keyword>
<proteinExistence type="inferred from homology"/>
<evidence type="ECO:0000256" key="5">
    <source>
        <dbReference type="ARBA" id="ARBA00004578"/>
    </source>
</evidence>
<dbReference type="GO" id="GO:0005198">
    <property type="term" value="F:structural molecule activity"/>
    <property type="evidence" value="ECO:0007669"/>
    <property type="project" value="UniProtKB-UniRule"/>
</dbReference>
<keyword evidence="16 32" id="KW-0732">Signal</keyword>
<comment type="domain">
    <text evidence="32">Some of the most genetically diverse regions of the viral genome are present in Env. They are called variable regions 1 through 5 (V1 through V5). Coreceptor usage of gp120 is determined mainly by the primary structure of the third variable region (V3) in the outer domain of gp120. The sequence of V3 determines which coreceptor, CCR5 and/or CXCR4 (corresponding to R5/macrophage, X4/T cell and R5X4/T cell and macrophage tropism), is used to trigger the fusion potential of the Env complex, and hence which cells the virus can infect. Binding to CCR5 involves a region adjacent in addition to V3.</text>
</comment>
<keyword evidence="25 32" id="KW-0472">Membrane</keyword>
<comment type="domain">
    <text evidence="32">The YXXL motif is involved in determining the exact site of viral release at the surface of infected mononuclear cells and promotes endocytosis. YXXL and di-leucine endocytosis motifs interact directly or indirectly with the clathrin adapter complexes, opperate independently, and their activities are not additive.</text>
</comment>
<comment type="subunit">
    <text evidence="32">The mature envelope protein (Env) consists of a homotrimer of non-covalently associated gp120-gp41 heterodimers. The resulting complex protrudes from the virus surface as a spike. There seems to be as few as 10 spikes on the average virion. Surface protein gp120 interacts with host CD4, CCR5 and CXCR4. Gp120 also interacts with the C-type lectins CD209/DC-SIGN and CLEC4M/DC-SIGNR (collectively referred to as DC-SIGN(R)). Gp120 and gp41 interact with GalCer. Gp120 interacts with host ITGA4/ITGB7 complex; on CD4+ T-cells, this interaction results in rapid activation of integrin ITGAL/LFA-1, which facilitates efficient cell-to-cell spreading of HIV-1. Gp120 interacts with cell-associated heparan sulfate; this interaction increases virus infectivity on permissive cells and may be involved in infection of CD4- cells.</text>
</comment>
<keyword evidence="14 32" id="KW-0812">Transmembrane</keyword>
<protein>
    <recommendedName>
        <fullName evidence="32">Envelope glycoprotein gp160</fullName>
    </recommendedName>
    <alternativeName>
        <fullName evidence="32">Env polyprotein</fullName>
    </alternativeName>
    <component>
        <recommendedName>
            <fullName evidence="32">Surface protein gp120</fullName>
            <shortName evidence="32">SU</shortName>
        </recommendedName>
        <alternativeName>
            <fullName evidence="32">Glycoprotein 120</fullName>
            <shortName evidence="32">gp120</shortName>
        </alternativeName>
    </component>
    <component>
        <recommendedName>
            <fullName evidence="32">Transmembrane protein gp41</fullName>
            <shortName evidence="32">TM</shortName>
        </recommendedName>
        <alternativeName>
            <fullName evidence="32">Glycoprotein 41</fullName>
            <shortName evidence="32">gp41</shortName>
        </alternativeName>
    </component>
</protein>
<feature type="domain" description="Human immunodeficiency virus 1 envelope glycoprotein Gp120" evidence="35">
    <location>
        <begin position="32"/>
        <end position="139"/>
    </location>
</feature>
<dbReference type="Gene3D" id="2.170.40.20">
    <property type="entry name" value="Human immunodeficiency virus 1, Gp160, envelope glycoprotein"/>
    <property type="match status" value="2"/>
</dbReference>
<keyword evidence="21 32" id="KW-1164">Virus endocytosis by host</keyword>
<evidence type="ECO:0000256" key="34">
    <source>
        <dbReference type="SAM" id="MobiDB-lite"/>
    </source>
</evidence>
<keyword evidence="22 32" id="KW-1133">Transmembrane helix</keyword>
<evidence type="ECO:0000256" key="16">
    <source>
        <dbReference type="ARBA" id="ARBA00022729"/>
    </source>
</evidence>
<evidence type="ECO:0000256" key="15">
    <source>
        <dbReference type="ARBA" id="ARBA00022703"/>
    </source>
</evidence>
<keyword evidence="9 32" id="KW-1032">Host cell membrane</keyword>
<keyword evidence="11 32" id="KW-0945">Host-virus interaction</keyword>
<feature type="disulfide bond" evidence="32">
    <location>
        <begin position="219"/>
        <end position="230"/>
    </location>
</feature>
<keyword evidence="13 32" id="KW-0165">Cleavage on pair of basic residues</keyword>
<dbReference type="GO" id="GO:0075512">
    <property type="term" value="P:clathrin-dependent endocytosis of virus by host cell"/>
    <property type="evidence" value="ECO:0007669"/>
    <property type="project" value="UniProtKB-UniRule"/>
</dbReference>
<evidence type="ECO:0000256" key="22">
    <source>
        <dbReference type="ARBA" id="ARBA00022989"/>
    </source>
</evidence>
<evidence type="ECO:0000259" key="35">
    <source>
        <dbReference type="Pfam" id="PF00516"/>
    </source>
</evidence>
<feature type="lipid moiety-binding region" description="S-palmitoyl cysteine; by host" evidence="32">
    <location>
        <position position="753"/>
    </location>
</feature>
<keyword evidence="19 32" id="KW-1043">Host membrane</keyword>
<evidence type="ECO:0000256" key="1">
    <source>
        <dbReference type="ARBA" id="ARBA00004402"/>
    </source>
</evidence>
<dbReference type="InterPro" id="IPR000328">
    <property type="entry name" value="GP41-like"/>
</dbReference>
<keyword evidence="7 32" id="KW-1168">Fusion of virus membrane with host membrane</keyword>
<evidence type="ECO:0000256" key="4">
    <source>
        <dbReference type="ARBA" id="ARBA00004563"/>
    </source>
</evidence>
<comment type="function">
    <text evidence="32">Surface protein gp120: Attaches the virus to the host lymphoid cell by binding to the primary receptor CD4. This interaction induces a structural rearrangement creating a high affinity binding site for a chemokine coreceptor like CXCR4 and/or CCR5. Acts as a ligand for CD209/DC-SIGN and CLEC4M/DC-SIGNR, which are respectively found on dendritic cells (DCs), and on endothelial cells of liver sinusoids and lymph node sinuses. These interactions allow capture of viral particles at mucosal surfaces by these cells and subsequent transmission to permissive cells. HIV subverts the migration properties of dendritic cells to gain access to CD4+ T-cells in lymph nodes. Virus transmission to permissive T-cells occurs either in trans (without DCs infection, through viral capture and transmission), or in cis (following DCs productive infection, through the usual CD4-gp120 interaction), thereby inducing a robust infection. In trans infection, bound virions remain infectious over days and it is proposed that they are not degraded, but protected in non-lysosomal acidic organelles within the DCs close to the cell membrane thus contributing to the viral infectious potential during DCs' migration from the periphery to the lymphoid tissues. On arrival at lymphoid tissues, intact virions recycle back to DCs' cell surface allowing virus transmission to CD4+ T-cells.</text>
</comment>
<keyword evidence="8 32" id="KW-1170">Fusion of virus membrane with host endosomal membrane</keyword>
<reference evidence="37" key="1">
    <citation type="journal article" date="2016" name="Science">
        <title>HIV-1 therapy with monoclonal antibody 3BNC117 elicits host immune responses against HIV-1.</title>
        <authorList>
            <person name="Schoofs T."/>
            <person name="Klein F."/>
            <person name="Braunschweig M."/>
            <person name="Kreider E.F."/>
            <person name="Feldmann A."/>
            <person name="Nogueira L."/>
            <person name="Oliveira T."/>
            <person name="Lorenzi J.C.C."/>
            <person name="Parrish E.H."/>
            <person name="Learn G.H."/>
            <person name="West A.P.Jr."/>
            <person name="Bjorkman P.J."/>
            <person name="Schlesinger S.J."/>
            <person name="Seaman M.S."/>
            <person name="Czartoski J."/>
            <person name="McElrath M.J."/>
            <person name="Pfeifer N."/>
            <person name="Hahn B.H."/>
            <person name="Caskey M."/>
            <person name="Nussenzweig M.C."/>
        </authorList>
    </citation>
    <scope>NUCLEOTIDE SEQUENCE</scope>
    <source>
        <strain evidence="37">2E2-W12-0804Pl1.A10_S6</strain>
    </source>
</reference>
<comment type="domain">
    <text evidence="32">The membrane proximal external region (MPER) present in gp41 is a tryptophan-rich region recognized by the antibodies 2F5, Z13, and 4E10. MPER seems to play a role in fusion.</text>
</comment>
<dbReference type="FunFam" id="2.170.40.20:FF:000003">
    <property type="entry name" value="Envelope glycoprotein gp160"/>
    <property type="match status" value="1"/>
</dbReference>
<evidence type="ECO:0000256" key="12">
    <source>
        <dbReference type="ARBA" id="ARBA00022595"/>
    </source>
</evidence>
<keyword evidence="23 32" id="KW-1039">Host endosome</keyword>
<feature type="disulfide bond" evidence="32">
    <location>
        <begin position="374"/>
        <end position="407"/>
    </location>
</feature>
<feature type="region of interest" description="Immunosuppression" evidence="32">
    <location>
        <begin position="563"/>
        <end position="581"/>
    </location>
</feature>
<feature type="transmembrane region" description="Helical" evidence="33">
    <location>
        <begin position="501"/>
        <end position="524"/>
    </location>
</feature>
<feature type="site" description="Cleavage; by host furin" evidence="32">
    <location>
        <begin position="500"/>
        <end position="501"/>
    </location>
</feature>
<evidence type="ECO:0000256" key="17">
    <source>
        <dbReference type="ARBA" id="ARBA00022804"/>
    </source>
</evidence>
<dbReference type="GO" id="GO:0044175">
    <property type="term" value="C:host cell endosome membrane"/>
    <property type="evidence" value="ECO:0007669"/>
    <property type="project" value="UniProtKB-SubCell"/>
</dbReference>
<keyword evidence="17 32" id="KW-1161">Viral attachment to host cell</keyword>
<comment type="PTM">
    <text evidence="32">Specific enzymatic cleavages in vivo yield mature proteins. Envelope glycoproteins are synthesized as a inactive precursor that is heavily N-glycosylated and processed likely by host cell furin in the Golgi to yield the mature SU and TM proteins. The cleavage site between SU and TM requires the minimal sequence [KR]-X-[KR]-R. About 2 of the 9 disulfide bonds of gp41 are reduced by P4HB/PDI, following binding to CD4 receptor.</text>
</comment>
<feature type="region of interest" description="Disordered" evidence="34">
    <location>
        <begin position="712"/>
        <end position="732"/>
    </location>
</feature>
<feature type="region of interest" description="V2" evidence="32">
    <location>
        <begin position="148"/>
        <end position="187"/>
    </location>
</feature>
<dbReference type="Pfam" id="PF00517">
    <property type="entry name" value="GP41"/>
    <property type="match status" value="1"/>
</dbReference>
<keyword evidence="15 32" id="KW-0053">Apoptosis</keyword>
<evidence type="ECO:0000256" key="29">
    <source>
        <dbReference type="ARBA" id="ARBA00023280"/>
    </source>
</evidence>
<dbReference type="GO" id="GO:1903911">
    <property type="term" value="P:positive regulation of receptor clustering"/>
    <property type="evidence" value="ECO:0007669"/>
    <property type="project" value="UniProtKB-UniRule"/>
</dbReference>
<feature type="domain" description="Retroviral envelope protein GP41-like" evidence="36">
    <location>
        <begin position="519"/>
        <end position="708"/>
    </location>
</feature>
<dbReference type="GO" id="GO:0019031">
    <property type="term" value="C:viral envelope"/>
    <property type="evidence" value="ECO:0007669"/>
    <property type="project" value="UniProtKB-KW"/>
</dbReference>
<evidence type="ECO:0000256" key="30">
    <source>
        <dbReference type="ARBA" id="ARBA00023288"/>
    </source>
</evidence>
<dbReference type="Gene3D" id="1.10.287.210">
    <property type="match status" value="1"/>
</dbReference>
<comment type="miscellaneous">
    <text evidence="32">Inhibitors targeting HIV-1 viral envelope proteins are used as antiretroviral drugs. Attachment of virions to the cell surface via non-specific interactions and CD4 binding can be blocked by inhibitors that include cyanovirin-N, cyclotriazadisulfonamide analogs, PRO 2000, TNX 355 and PRO 542. In addition, BMS 806 can block CD4-induced conformational changes. Env interactions with the coreceptor molecules can be targeted by CCR5 antagonists including SCH-D, maraviroc (UK 427857) and aplaviroc (GW 873140), and the CXCR4 antagonist AMD 070. Fusion of viral and cellular membranes can be inhibited by peptides such as enfuvirtide and tifuvirtide (T 1249). Resistance to inhibitors associated with mutations in Env are observed. Most of the time, single mutations confer only a modest reduction in drug susceptibility. Combination of several mutations is usually required to develop a high-level drug resistance.</text>
</comment>
<dbReference type="GO" id="GO:0019062">
    <property type="term" value="P:virion attachment to host cell"/>
    <property type="evidence" value="ECO:0007669"/>
    <property type="project" value="UniProtKB-UniRule"/>
</dbReference>
<evidence type="ECO:0000256" key="7">
    <source>
        <dbReference type="ARBA" id="ARBA00022506"/>
    </source>
</evidence>
<evidence type="ECO:0000259" key="36">
    <source>
        <dbReference type="Pfam" id="PF00517"/>
    </source>
</evidence>
<evidence type="ECO:0000256" key="2">
    <source>
        <dbReference type="ARBA" id="ARBA00004433"/>
    </source>
</evidence>
<feature type="topological domain" description="Cytoplasmic" evidence="32">
    <location>
        <begin position="695"/>
        <end position="845"/>
    </location>
</feature>
<comment type="subcellular location">
    <subcellularLocation>
        <location evidence="3">Host cell membrane</location>
        <topology evidence="3">Peripheral membrane protein</topology>
    </subcellularLocation>
    <subcellularLocation>
        <location evidence="1">Host cell membrane</location>
        <topology evidence="1">Single-pass type I membrane protein</topology>
    </subcellularLocation>
    <subcellularLocation>
        <location evidence="2">Host endosome membrane</location>
        <topology evidence="2">Peripheral membrane protein</topology>
    </subcellularLocation>
    <subcellularLocation>
        <location evidence="5">Host endosome membrane</location>
        <topology evidence="5">Single-pass type I membrane protein</topology>
    </subcellularLocation>
    <subcellularLocation>
        <location evidence="6">Virion membrane</location>
        <topology evidence="6">Peripheral membrane protein</topology>
    </subcellularLocation>
    <subcellularLocation>
        <location evidence="4">Virion membrane</location>
        <topology evidence="4">Single-pass type I membrane protein</topology>
    </subcellularLocation>
</comment>
<dbReference type="SUPFAM" id="SSF58069">
    <property type="entry name" value="Virus ectodomain"/>
    <property type="match status" value="1"/>
</dbReference>
<gene>
    <name evidence="32 37" type="primary">env</name>
</gene>
<feature type="domain" description="Human immunodeficiency virus 1 envelope glycoprotein Gp120" evidence="35">
    <location>
        <begin position="141"/>
        <end position="500"/>
    </location>
</feature>
<feature type="disulfide bond" evidence="32">
    <location>
        <begin position="209"/>
        <end position="238"/>
    </location>
</feature>
<evidence type="ECO:0000256" key="9">
    <source>
        <dbReference type="ARBA" id="ARBA00022511"/>
    </source>
</evidence>
<keyword evidence="20 32" id="KW-0261">Viral envelope protein</keyword>
<feature type="region of interest" description="V5" evidence="32">
    <location>
        <begin position="450"/>
        <end position="460"/>
    </location>
</feature>